<evidence type="ECO:0000313" key="4">
    <source>
        <dbReference type="Proteomes" id="UP000583929"/>
    </source>
</evidence>
<dbReference type="Gene3D" id="1.25.40.10">
    <property type="entry name" value="Tetratricopeptide repeat domain"/>
    <property type="match status" value="5"/>
</dbReference>
<feature type="repeat" description="PPR" evidence="2">
    <location>
        <begin position="224"/>
        <end position="258"/>
    </location>
</feature>
<protein>
    <recommendedName>
        <fullName evidence="5">Pentatricopeptide repeat-containing protein</fullName>
    </recommendedName>
</protein>
<dbReference type="InterPro" id="IPR011990">
    <property type="entry name" value="TPR-like_helical_dom_sf"/>
</dbReference>
<comment type="caution">
    <text evidence="3">The sequence shown here is derived from an EMBL/GenBank/DDBJ whole genome shotgun (WGS) entry which is preliminary data.</text>
</comment>
<organism evidence="3 4">
    <name type="scientific">Cannabis sativa</name>
    <name type="common">Hemp</name>
    <name type="synonym">Marijuana</name>
    <dbReference type="NCBI Taxonomy" id="3483"/>
    <lineage>
        <taxon>Eukaryota</taxon>
        <taxon>Viridiplantae</taxon>
        <taxon>Streptophyta</taxon>
        <taxon>Embryophyta</taxon>
        <taxon>Tracheophyta</taxon>
        <taxon>Spermatophyta</taxon>
        <taxon>Magnoliopsida</taxon>
        <taxon>eudicotyledons</taxon>
        <taxon>Gunneridae</taxon>
        <taxon>Pentapetalae</taxon>
        <taxon>rosids</taxon>
        <taxon>fabids</taxon>
        <taxon>Rosales</taxon>
        <taxon>Cannabaceae</taxon>
        <taxon>Cannabis</taxon>
    </lineage>
</organism>
<dbReference type="FunFam" id="1.25.40.10:FF:000285">
    <property type="entry name" value="Pentatricopeptide repeat-containing protein, chloroplastic"/>
    <property type="match status" value="1"/>
</dbReference>
<evidence type="ECO:0000256" key="1">
    <source>
        <dbReference type="ARBA" id="ARBA00022737"/>
    </source>
</evidence>
<dbReference type="Proteomes" id="UP000583929">
    <property type="component" value="Unassembled WGS sequence"/>
</dbReference>
<dbReference type="Pfam" id="PF20431">
    <property type="entry name" value="E_motif"/>
    <property type="match status" value="1"/>
</dbReference>
<dbReference type="Pfam" id="PF01535">
    <property type="entry name" value="PPR"/>
    <property type="match status" value="4"/>
</dbReference>
<name>A0A7J6HRC3_CANSA</name>
<sequence length="643" mass="73199">MMVFKKHILKCNCMHPILRQVSCYHRTSLSYYSYILDRCWTIKSLDFVKITHAQLIKVGFNTHTFLGNRSLDVYFQFGTVDDAFKVFDDIYYKNCISWNICLKGLFRHGCLERVRMVFDQMPLRDVVTWNSMISGFLSHGLVDYALGLYLKMQNAGVRPNQYTFSILVSLASCVYQGKQIHGCIIRNVLDLSNVVLGNSLITMYGKLGHVDYAFGVFLTMVKVDTISWNSLIWGCYRSGYGELALDQFYLMRTTQHKPDQFTMSTVISICCNMRDLNKGKQIFAFCCKVGFLSNSIVLSAAIDLLSKCNRLEDAVHLFNELNNLDSAVYNSMISSYAGRGFGEKAMELFVLMLKENLKPTEFTFSSILSSVSGILPADQGSQIHSSVVKMGVESDAIVSSSLVQMYSKVGLIDYAMKVFVNMSEKDLISWNTMIIGLTHNGYVFKALEIFKEMVAKGSQPDRITLFGVLLACNYGNLVDEGIQVFSTMEQEYGIIPEYEHHLCIIDLLSGVGKLEEAMNIIAEVPFEPSFMLWRAVLCCSNVHMDLNLVESVAEKMMEIKPKSSLPYLVLAEAYEIRGRWESVIRVREAMKRHCINETVECSWIGIKNHVYTFKADQLLHHGGEEIYLILKLLFWQMEEVGYI</sequence>
<dbReference type="NCBIfam" id="TIGR00756">
    <property type="entry name" value="PPR"/>
    <property type="match status" value="4"/>
</dbReference>
<dbReference type="FunFam" id="1.25.40.10:FF:000442">
    <property type="entry name" value="Pentatricopeptide repeat-containing protein At3g49710"/>
    <property type="match status" value="1"/>
</dbReference>
<dbReference type="InterPro" id="IPR046848">
    <property type="entry name" value="E_motif"/>
</dbReference>
<dbReference type="InterPro" id="IPR046960">
    <property type="entry name" value="PPR_At4g14850-like_plant"/>
</dbReference>
<proteinExistence type="predicted"/>
<dbReference type="FunFam" id="1.25.40.10:FF:001093">
    <property type="entry name" value="Pentatricopeptide repeat-containing protein At2g34400"/>
    <property type="match status" value="1"/>
</dbReference>
<gene>
    <name evidence="3" type="ORF">G4B88_027305</name>
</gene>
<dbReference type="GO" id="GO:0003723">
    <property type="term" value="F:RNA binding"/>
    <property type="evidence" value="ECO:0007669"/>
    <property type="project" value="InterPro"/>
</dbReference>
<dbReference type="EMBL" id="JAATIQ010000033">
    <property type="protein sequence ID" value="KAF4397565.1"/>
    <property type="molecule type" value="Genomic_DNA"/>
</dbReference>
<feature type="repeat" description="PPR" evidence="2">
    <location>
        <begin position="125"/>
        <end position="159"/>
    </location>
</feature>
<dbReference type="GO" id="GO:0009451">
    <property type="term" value="P:RNA modification"/>
    <property type="evidence" value="ECO:0007669"/>
    <property type="project" value="InterPro"/>
</dbReference>
<evidence type="ECO:0000256" key="2">
    <source>
        <dbReference type="PROSITE-ProRule" id="PRU00708"/>
    </source>
</evidence>
<accession>A0A7J6HRC3</accession>
<evidence type="ECO:0008006" key="5">
    <source>
        <dbReference type="Google" id="ProtNLM"/>
    </source>
</evidence>
<dbReference type="Pfam" id="PF13041">
    <property type="entry name" value="PPR_2"/>
    <property type="match status" value="3"/>
</dbReference>
<evidence type="ECO:0000313" key="3">
    <source>
        <dbReference type="EMBL" id="KAF4397565.1"/>
    </source>
</evidence>
<keyword evidence="4" id="KW-1185">Reference proteome</keyword>
<reference evidence="3 4" key="1">
    <citation type="journal article" date="2020" name="bioRxiv">
        <title>Sequence and annotation of 42 cannabis genomes reveals extensive copy number variation in cannabinoid synthesis and pathogen resistance genes.</title>
        <authorList>
            <person name="Mckernan K.J."/>
            <person name="Helbert Y."/>
            <person name="Kane L.T."/>
            <person name="Ebling H."/>
            <person name="Zhang L."/>
            <person name="Liu B."/>
            <person name="Eaton Z."/>
            <person name="Mclaughlin S."/>
            <person name="Kingan S."/>
            <person name="Baybayan P."/>
            <person name="Concepcion G."/>
            <person name="Jordan M."/>
            <person name="Riva A."/>
            <person name="Barbazuk W."/>
            <person name="Harkins T."/>
        </authorList>
    </citation>
    <scope>NUCLEOTIDE SEQUENCE [LARGE SCALE GENOMIC DNA]</scope>
    <source>
        <strain evidence="4">cv. Jamaican Lion 4</strain>
        <tissue evidence="3">Leaf</tissue>
    </source>
</reference>
<feature type="repeat" description="PPR" evidence="2">
    <location>
        <begin position="325"/>
        <end position="359"/>
    </location>
</feature>
<dbReference type="InterPro" id="IPR002885">
    <property type="entry name" value="PPR_rpt"/>
</dbReference>
<dbReference type="PANTHER" id="PTHR47926">
    <property type="entry name" value="PENTATRICOPEPTIDE REPEAT-CONTAINING PROTEIN"/>
    <property type="match status" value="1"/>
</dbReference>
<dbReference type="AlphaFoldDB" id="A0A7J6HRC3"/>
<dbReference type="PANTHER" id="PTHR47926:SF479">
    <property type="entry name" value="PENTACOTRIPEPTIDE-REPEAT REGION OF PRORP DOMAIN-CONTAINING PROTEIN"/>
    <property type="match status" value="1"/>
</dbReference>
<keyword evidence="1" id="KW-0677">Repeat</keyword>
<dbReference type="PROSITE" id="PS51375">
    <property type="entry name" value="PPR"/>
    <property type="match status" value="4"/>
</dbReference>
<feature type="repeat" description="PPR" evidence="2">
    <location>
        <begin position="426"/>
        <end position="460"/>
    </location>
</feature>